<sequence length="106" mass="11508">MGDIITAHAQGRGREGNPRAARDREMRRVAVGVEEYPPNPCAADALIDWERRISVALMRSVGCRLLGGGVDFLFAKEGGNDRGVRENDETEGLGEVPDLGGVIVYR</sequence>
<gene>
    <name evidence="2" type="ORF">MICPUCDRAFT_54961</name>
</gene>
<name>C1NAL2_MICPC</name>
<reference evidence="2 3" key="1">
    <citation type="journal article" date="2009" name="Science">
        <title>Green evolution and dynamic adaptations revealed by genomes of the marine picoeukaryotes Micromonas.</title>
        <authorList>
            <person name="Worden A.Z."/>
            <person name="Lee J.H."/>
            <person name="Mock T."/>
            <person name="Rouze P."/>
            <person name="Simmons M.P."/>
            <person name="Aerts A.L."/>
            <person name="Allen A.E."/>
            <person name="Cuvelier M.L."/>
            <person name="Derelle E."/>
            <person name="Everett M.V."/>
            <person name="Foulon E."/>
            <person name="Grimwood J."/>
            <person name="Gundlach H."/>
            <person name="Henrissat B."/>
            <person name="Napoli C."/>
            <person name="McDonald S.M."/>
            <person name="Parker M.S."/>
            <person name="Rombauts S."/>
            <person name="Salamov A."/>
            <person name="Von Dassow P."/>
            <person name="Badger J.H."/>
            <person name="Coutinho P.M."/>
            <person name="Demir E."/>
            <person name="Dubchak I."/>
            <person name="Gentemann C."/>
            <person name="Eikrem W."/>
            <person name="Gready J.E."/>
            <person name="John U."/>
            <person name="Lanier W."/>
            <person name="Lindquist E.A."/>
            <person name="Lucas S."/>
            <person name="Mayer K.F."/>
            <person name="Moreau H."/>
            <person name="Not F."/>
            <person name="Otillar R."/>
            <person name="Panaud O."/>
            <person name="Pangilinan J."/>
            <person name="Paulsen I."/>
            <person name="Piegu B."/>
            <person name="Poliakov A."/>
            <person name="Robbens S."/>
            <person name="Schmutz J."/>
            <person name="Toulza E."/>
            <person name="Wyss T."/>
            <person name="Zelensky A."/>
            <person name="Zhou K."/>
            <person name="Armbrust E.V."/>
            <person name="Bhattacharya D."/>
            <person name="Goodenough U.W."/>
            <person name="Van de Peer Y."/>
            <person name="Grigoriev I.V."/>
        </authorList>
    </citation>
    <scope>NUCLEOTIDE SEQUENCE [LARGE SCALE GENOMIC DNA]</scope>
    <source>
        <strain evidence="2 3">CCMP1545</strain>
    </source>
</reference>
<dbReference type="RefSeq" id="XP_003064982.1">
    <property type="nucleotide sequence ID" value="XM_003064936.1"/>
</dbReference>
<proteinExistence type="predicted"/>
<dbReference type="GeneID" id="9690423"/>
<dbReference type="Proteomes" id="UP000001876">
    <property type="component" value="Unassembled WGS sequence"/>
</dbReference>
<keyword evidence="3" id="KW-1185">Reference proteome</keyword>
<protein>
    <submittedName>
        <fullName evidence="2">Predicted protein</fullName>
    </submittedName>
</protein>
<organism evidence="3">
    <name type="scientific">Micromonas pusilla (strain CCMP1545)</name>
    <name type="common">Picoplanktonic green alga</name>
    <dbReference type="NCBI Taxonomy" id="564608"/>
    <lineage>
        <taxon>Eukaryota</taxon>
        <taxon>Viridiplantae</taxon>
        <taxon>Chlorophyta</taxon>
        <taxon>Mamiellophyceae</taxon>
        <taxon>Mamiellales</taxon>
        <taxon>Mamiellaceae</taxon>
        <taxon>Micromonas</taxon>
    </lineage>
</organism>
<evidence type="ECO:0000313" key="2">
    <source>
        <dbReference type="EMBL" id="EEH50962.1"/>
    </source>
</evidence>
<evidence type="ECO:0000313" key="3">
    <source>
        <dbReference type="Proteomes" id="UP000001876"/>
    </source>
</evidence>
<feature type="compositionally biased region" description="Basic and acidic residues" evidence="1">
    <location>
        <begin position="12"/>
        <end position="24"/>
    </location>
</feature>
<evidence type="ECO:0000256" key="1">
    <source>
        <dbReference type="SAM" id="MobiDB-lite"/>
    </source>
</evidence>
<accession>C1NAL2</accession>
<feature type="region of interest" description="Disordered" evidence="1">
    <location>
        <begin position="1"/>
        <end position="24"/>
    </location>
</feature>
<dbReference type="AlphaFoldDB" id="C1NAL2"/>
<dbReference type="KEGG" id="mpp:MICPUCDRAFT_54961"/>
<dbReference type="EMBL" id="GG663753">
    <property type="protein sequence ID" value="EEH50962.1"/>
    <property type="molecule type" value="Genomic_DNA"/>
</dbReference>